<gene>
    <name evidence="12" type="ORF">JYB65_00030</name>
</gene>
<evidence type="ECO:0000256" key="3">
    <source>
        <dbReference type="ARBA" id="ARBA00023012"/>
    </source>
</evidence>
<keyword evidence="13" id="KW-1185">Reference proteome</keyword>
<dbReference type="CDD" id="cd00383">
    <property type="entry name" value="trans_reg_C"/>
    <property type="match status" value="1"/>
</dbReference>
<dbReference type="GO" id="GO:0005829">
    <property type="term" value="C:cytosol"/>
    <property type="evidence" value="ECO:0007669"/>
    <property type="project" value="TreeGrafter"/>
</dbReference>
<evidence type="ECO:0000256" key="8">
    <source>
        <dbReference type="PROSITE-ProRule" id="PRU00169"/>
    </source>
</evidence>
<evidence type="ECO:0000313" key="12">
    <source>
        <dbReference type="EMBL" id="MBN7771748.1"/>
    </source>
</evidence>
<dbReference type="InterPro" id="IPR039420">
    <property type="entry name" value="WalR-like"/>
</dbReference>
<dbReference type="RefSeq" id="WP_206580545.1">
    <property type="nucleotide sequence ID" value="NZ_JAFJZZ010000001.1"/>
</dbReference>
<dbReference type="SUPFAM" id="SSF52172">
    <property type="entry name" value="CheY-like"/>
    <property type="match status" value="1"/>
</dbReference>
<name>A0A939IHP6_CLOAM</name>
<dbReference type="Proteomes" id="UP000664545">
    <property type="component" value="Unassembled WGS sequence"/>
</dbReference>
<dbReference type="AlphaFoldDB" id="A0A939IHP6"/>
<proteinExistence type="predicted"/>
<dbReference type="GO" id="GO:0000156">
    <property type="term" value="F:phosphorelay response regulator activity"/>
    <property type="evidence" value="ECO:0007669"/>
    <property type="project" value="TreeGrafter"/>
</dbReference>
<dbReference type="GO" id="GO:0000976">
    <property type="term" value="F:transcription cis-regulatory region binding"/>
    <property type="evidence" value="ECO:0007669"/>
    <property type="project" value="TreeGrafter"/>
</dbReference>
<dbReference type="EMBL" id="JAFJZZ010000001">
    <property type="protein sequence ID" value="MBN7771748.1"/>
    <property type="molecule type" value="Genomic_DNA"/>
</dbReference>
<dbReference type="SMART" id="SM00448">
    <property type="entry name" value="REC"/>
    <property type="match status" value="1"/>
</dbReference>
<dbReference type="GO" id="GO:0032993">
    <property type="term" value="C:protein-DNA complex"/>
    <property type="evidence" value="ECO:0007669"/>
    <property type="project" value="TreeGrafter"/>
</dbReference>
<organism evidence="12 13">
    <name type="scientific">Clostridium aminobutyricum</name>
    <dbReference type="NCBI Taxonomy" id="33953"/>
    <lineage>
        <taxon>Bacteria</taxon>
        <taxon>Bacillati</taxon>
        <taxon>Bacillota</taxon>
        <taxon>Clostridia</taxon>
        <taxon>Eubacteriales</taxon>
        <taxon>Clostridiaceae</taxon>
        <taxon>Clostridium</taxon>
    </lineage>
</organism>
<evidence type="ECO:0000259" key="11">
    <source>
        <dbReference type="PROSITE" id="PS51755"/>
    </source>
</evidence>
<evidence type="ECO:0000256" key="7">
    <source>
        <dbReference type="ARBA" id="ARBA00024867"/>
    </source>
</evidence>
<comment type="caution">
    <text evidence="12">The sequence shown here is derived from an EMBL/GenBank/DDBJ whole genome shotgun (WGS) entry which is preliminary data.</text>
</comment>
<evidence type="ECO:0000256" key="6">
    <source>
        <dbReference type="ARBA" id="ARBA00023163"/>
    </source>
</evidence>
<evidence type="ECO:0000256" key="9">
    <source>
        <dbReference type="PROSITE-ProRule" id="PRU01091"/>
    </source>
</evidence>
<evidence type="ECO:0000313" key="13">
    <source>
        <dbReference type="Proteomes" id="UP000664545"/>
    </source>
</evidence>
<evidence type="ECO:0000256" key="2">
    <source>
        <dbReference type="ARBA" id="ARBA00022553"/>
    </source>
</evidence>
<keyword evidence="2 8" id="KW-0597">Phosphoprotein</keyword>
<evidence type="ECO:0000259" key="10">
    <source>
        <dbReference type="PROSITE" id="PS50110"/>
    </source>
</evidence>
<dbReference type="PROSITE" id="PS50110">
    <property type="entry name" value="RESPONSE_REGULATORY"/>
    <property type="match status" value="1"/>
</dbReference>
<dbReference type="PROSITE" id="PS51755">
    <property type="entry name" value="OMPR_PHOB"/>
    <property type="match status" value="1"/>
</dbReference>
<dbReference type="FunFam" id="3.40.50.2300:FF:000001">
    <property type="entry name" value="DNA-binding response regulator PhoB"/>
    <property type="match status" value="1"/>
</dbReference>
<evidence type="ECO:0000256" key="1">
    <source>
        <dbReference type="ARBA" id="ARBA00018672"/>
    </source>
</evidence>
<evidence type="ECO:0000256" key="5">
    <source>
        <dbReference type="ARBA" id="ARBA00023125"/>
    </source>
</evidence>
<dbReference type="GO" id="GO:0006355">
    <property type="term" value="P:regulation of DNA-templated transcription"/>
    <property type="evidence" value="ECO:0007669"/>
    <property type="project" value="InterPro"/>
</dbReference>
<evidence type="ECO:0000256" key="4">
    <source>
        <dbReference type="ARBA" id="ARBA00023015"/>
    </source>
</evidence>
<dbReference type="Pfam" id="PF00486">
    <property type="entry name" value="Trans_reg_C"/>
    <property type="match status" value="1"/>
</dbReference>
<sequence>MAYQFLLVEDDAEIREIIIDYFHEKSGGEFNIDAVESGSEGWQKCMGNEYDLVLLDIMLPEVDGFTLCRELRKKSDVPIVFITARHGVDDRLHGYRLGCDDYILKPFLLAELYAKAIALVKRAKGMVRNEMMIVGKIRLDPYRCTAYTEQVEVSLAPIEFALLKILMENSGRTVSRESLLIRVWGYDYEGNERVVDNHMKKLRKALGEASSQIKTVFKRGYKLEG</sequence>
<dbReference type="InterPro" id="IPR001789">
    <property type="entry name" value="Sig_transdc_resp-reg_receiver"/>
</dbReference>
<dbReference type="Gene3D" id="3.40.50.2300">
    <property type="match status" value="1"/>
</dbReference>
<accession>A0A939IHP6</accession>
<keyword evidence="5 9" id="KW-0238">DNA-binding</keyword>
<keyword evidence="3" id="KW-0902">Two-component regulatory system</keyword>
<dbReference type="SMART" id="SM00862">
    <property type="entry name" value="Trans_reg_C"/>
    <property type="match status" value="1"/>
</dbReference>
<dbReference type="InterPro" id="IPR011006">
    <property type="entry name" value="CheY-like_superfamily"/>
</dbReference>
<dbReference type="PANTHER" id="PTHR48111:SF1">
    <property type="entry name" value="TWO-COMPONENT RESPONSE REGULATOR ORR33"/>
    <property type="match status" value="1"/>
</dbReference>
<dbReference type="CDD" id="cd17574">
    <property type="entry name" value="REC_OmpR"/>
    <property type="match status" value="1"/>
</dbReference>
<dbReference type="PANTHER" id="PTHR48111">
    <property type="entry name" value="REGULATOR OF RPOS"/>
    <property type="match status" value="1"/>
</dbReference>
<dbReference type="InterPro" id="IPR001867">
    <property type="entry name" value="OmpR/PhoB-type_DNA-bd"/>
</dbReference>
<keyword evidence="6" id="KW-0804">Transcription</keyword>
<dbReference type="Pfam" id="PF00072">
    <property type="entry name" value="Response_reg"/>
    <property type="match status" value="1"/>
</dbReference>
<dbReference type="Gene3D" id="1.10.10.10">
    <property type="entry name" value="Winged helix-like DNA-binding domain superfamily/Winged helix DNA-binding domain"/>
    <property type="match status" value="1"/>
</dbReference>
<reference evidence="12" key="1">
    <citation type="submission" date="2021-02" db="EMBL/GenBank/DDBJ databases">
        <title>Abyssanaerobacter marinus gen.nov., sp., nov, anaerobic bacterium isolated from the Onnuri vent field of Indian Ocean and suggestion of Mogibacteriaceae fam. nov., and proposal of reclassification of ambiguous this family's genus member.</title>
        <authorList>
            <person name="Kim Y.J."/>
            <person name="Yang J.-A."/>
        </authorList>
    </citation>
    <scope>NUCLEOTIDE SEQUENCE</scope>
    <source>
        <strain evidence="12">DSM 2634</strain>
    </source>
</reference>
<dbReference type="InterPro" id="IPR036388">
    <property type="entry name" value="WH-like_DNA-bd_sf"/>
</dbReference>
<comment type="function">
    <text evidence="7">May play the central regulatory role in sporulation. It may be an element of the effector pathway responsible for the activation of sporulation genes in response to nutritional stress. Spo0A may act in concert with spo0H (a sigma factor) to control the expression of some genes that are critical to the sporulation process.</text>
</comment>
<feature type="DNA-binding region" description="OmpR/PhoB-type" evidence="9">
    <location>
        <begin position="129"/>
        <end position="225"/>
    </location>
</feature>
<feature type="modified residue" description="4-aspartylphosphate" evidence="8">
    <location>
        <position position="56"/>
    </location>
</feature>
<feature type="domain" description="OmpR/PhoB-type" evidence="11">
    <location>
        <begin position="129"/>
        <end position="225"/>
    </location>
</feature>
<protein>
    <recommendedName>
        <fullName evidence="1">Stage 0 sporulation protein A homolog</fullName>
    </recommendedName>
</protein>
<keyword evidence="4" id="KW-0805">Transcription regulation</keyword>
<feature type="domain" description="Response regulatory" evidence="10">
    <location>
        <begin position="4"/>
        <end position="120"/>
    </location>
</feature>